<protein>
    <recommendedName>
        <fullName evidence="2">Bleomycin resistance protein</fullName>
    </recommendedName>
</protein>
<dbReference type="PROSITE" id="PS51819">
    <property type="entry name" value="VOC"/>
    <property type="match status" value="1"/>
</dbReference>
<dbReference type="SUPFAM" id="SSF54593">
    <property type="entry name" value="Glyoxalase/Bleomycin resistance protein/Dihydroxybiphenyl dioxygenase"/>
    <property type="match status" value="1"/>
</dbReference>
<reference evidence="6" key="1">
    <citation type="journal article" date="2020" name="MBio">
        <title>Horizontal gene transfer to a defensive symbiont with a reduced genome amongst a multipartite beetle microbiome.</title>
        <authorList>
            <person name="Waterworth S.C."/>
            <person name="Florez L.V."/>
            <person name="Rees E.R."/>
            <person name="Hertweck C."/>
            <person name="Kaltenpoth M."/>
            <person name="Kwan J.C."/>
        </authorList>
    </citation>
    <scope>NUCLEOTIDE SEQUENCE [LARGE SCALE GENOMIC DNA]</scope>
</reference>
<dbReference type="GO" id="GO:0046677">
    <property type="term" value="P:response to antibiotic"/>
    <property type="evidence" value="ECO:0007669"/>
    <property type="project" value="UniProtKB-KW"/>
</dbReference>
<gene>
    <name evidence="5" type="ORF">GAK29_00496</name>
</gene>
<sequence>MNDVKQMSGIKMQWNKLVPELIVTDLHKSYYFWVELLGFSSMYQRIEENFIYLDLDGVQFMLEQQQEGQWLTAQLDYPLGRGINFQIEVEQLDEILHRLNAAEWPLFDELEERWYRAADIEHGQKQFLVQDPDGYLLRIVKVLGERPIQLDEE</sequence>
<evidence type="ECO:0000256" key="3">
    <source>
        <dbReference type="ARBA" id="ARBA00023251"/>
    </source>
</evidence>
<dbReference type="AlphaFoldDB" id="A0A833USK1"/>
<name>A0A833USK1_ACIBZ</name>
<dbReference type="Proteomes" id="UP000490535">
    <property type="component" value="Unassembled WGS sequence"/>
</dbReference>
<dbReference type="EMBL" id="WNDP01000007">
    <property type="protein sequence ID" value="KAF1027685.1"/>
    <property type="molecule type" value="Genomic_DNA"/>
</dbReference>
<dbReference type="InterPro" id="IPR000335">
    <property type="entry name" value="Bleomycin-R"/>
</dbReference>
<dbReference type="InterPro" id="IPR037523">
    <property type="entry name" value="VOC_core"/>
</dbReference>
<proteinExistence type="inferred from homology"/>
<evidence type="ECO:0000256" key="1">
    <source>
        <dbReference type="ARBA" id="ARBA00011051"/>
    </source>
</evidence>
<comment type="caution">
    <text evidence="5">The sequence shown here is derived from an EMBL/GenBank/DDBJ whole genome shotgun (WGS) entry which is preliminary data.</text>
</comment>
<evidence type="ECO:0000256" key="2">
    <source>
        <dbReference type="ARBA" id="ARBA00021572"/>
    </source>
</evidence>
<dbReference type="InterPro" id="IPR029068">
    <property type="entry name" value="Glyas_Bleomycin-R_OHBP_Dase"/>
</dbReference>
<dbReference type="Gene3D" id="3.10.180.10">
    <property type="entry name" value="2,3-Dihydroxybiphenyl 1,2-Dioxygenase, domain 1"/>
    <property type="match status" value="1"/>
</dbReference>
<keyword evidence="3" id="KW-0046">Antibiotic resistance</keyword>
<feature type="domain" description="VOC" evidence="4">
    <location>
        <begin position="13"/>
        <end position="142"/>
    </location>
</feature>
<evidence type="ECO:0000313" key="5">
    <source>
        <dbReference type="EMBL" id="KAF1027685.1"/>
    </source>
</evidence>
<evidence type="ECO:0000259" key="4">
    <source>
        <dbReference type="PROSITE" id="PS51819"/>
    </source>
</evidence>
<dbReference type="CDD" id="cd08349">
    <property type="entry name" value="BLMA_like"/>
    <property type="match status" value="1"/>
</dbReference>
<comment type="similarity">
    <text evidence="1">Belongs to the bleomycin resistance protein family.</text>
</comment>
<accession>A0A833USK1</accession>
<evidence type="ECO:0000313" key="6">
    <source>
        <dbReference type="Proteomes" id="UP000490535"/>
    </source>
</evidence>
<organism evidence="5 6">
    <name type="scientific">Acinetobacter bereziniae</name>
    <name type="common">Acinetobacter genomosp. 10</name>
    <dbReference type="NCBI Taxonomy" id="106648"/>
    <lineage>
        <taxon>Bacteria</taxon>
        <taxon>Pseudomonadati</taxon>
        <taxon>Pseudomonadota</taxon>
        <taxon>Gammaproteobacteria</taxon>
        <taxon>Moraxellales</taxon>
        <taxon>Moraxellaceae</taxon>
        <taxon>Acinetobacter</taxon>
    </lineage>
</organism>